<evidence type="ECO:0000256" key="1">
    <source>
        <dbReference type="SAM" id="Phobius"/>
    </source>
</evidence>
<keyword evidence="1" id="KW-0812">Transmembrane</keyword>
<gene>
    <name evidence="2" type="ORF">LMG31841_02083</name>
</gene>
<keyword evidence="3" id="KW-1185">Reference proteome</keyword>
<accession>A0A9N8RVI5</accession>
<protein>
    <submittedName>
        <fullName evidence="2">Uncharacterized protein</fullName>
    </submittedName>
</protein>
<evidence type="ECO:0000313" key="3">
    <source>
        <dbReference type="Proteomes" id="UP000789704"/>
    </source>
</evidence>
<reference evidence="2" key="1">
    <citation type="submission" date="2021-04" db="EMBL/GenBank/DDBJ databases">
        <authorList>
            <person name="Vanwijnsberghe S."/>
        </authorList>
    </citation>
    <scope>NUCLEOTIDE SEQUENCE</scope>
    <source>
        <strain evidence="2">LMG 31841</strain>
    </source>
</reference>
<dbReference type="AlphaFoldDB" id="A0A9N8RVI5"/>
<comment type="caution">
    <text evidence="2">The sequence shown here is derived from an EMBL/GenBank/DDBJ whole genome shotgun (WGS) entry which is preliminary data.</text>
</comment>
<dbReference type="Proteomes" id="UP000789704">
    <property type="component" value="Unassembled WGS sequence"/>
</dbReference>
<sequence length="65" mass="7547">MRSKKRFYFVRPNLCMQAEGGYGIPIIWGFSLAWLGFCALAHIYRGSKDRVPIASKTYLFKLRCI</sequence>
<keyword evidence="1" id="KW-1133">Transmembrane helix</keyword>
<feature type="transmembrane region" description="Helical" evidence="1">
    <location>
        <begin position="21"/>
        <end position="44"/>
    </location>
</feature>
<evidence type="ECO:0000313" key="2">
    <source>
        <dbReference type="EMBL" id="CAG4895174.1"/>
    </source>
</evidence>
<organism evidence="2 3">
    <name type="scientific">Paraburkholderia saeva</name>
    <dbReference type="NCBI Taxonomy" id="2777537"/>
    <lineage>
        <taxon>Bacteria</taxon>
        <taxon>Pseudomonadati</taxon>
        <taxon>Pseudomonadota</taxon>
        <taxon>Betaproteobacteria</taxon>
        <taxon>Burkholderiales</taxon>
        <taxon>Burkholderiaceae</taxon>
        <taxon>Paraburkholderia</taxon>
    </lineage>
</organism>
<dbReference type="EMBL" id="CAJQZC010000003">
    <property type="protein sequence ID" value="CAG4895174.1"/>
    <property type="molecule type" value="Genomic_DNA"/>
</dbReference>
<name>A0A9N8RVI5_9BURK</name>
<keyword evidence="1" id="KW-0472">Membrane</keyword>
<proteinExistence type="predicted"/>